<feature type="chain" id="PRO_5040906423" evidence="2">
    <location>
        <begin position="26"/>
        <end position="428"/>
    </location>
</feature>
<gene>
    <name evidence="3" type="ORF">KEG57_24125</name>
</gene>
<feature type="signal peptide" evidence="2">
    <location>
        <begin position="1"/>
        <end position="25"/>
    </location>
</feature>
<dbReference type="InterPro" id="IPR010131">
    <property type="entry name" value="MdtP/NodT-like"/>
</dbReference>
<dbReference type="AlphaFoldDB" id="A0A9X4AUU6"/>
<dbReference type="PANTHER" id="PTHR30203:SF24">
    <property type="entry name" value="BLR4935 PROTEIN"/>
    <property type="match status" value="1"/>
</dbReference>
<dbReference type="Proteomes" id="UP001151081">
    <property type="component" value="Unassembled WGS sequence"/>
</dbReference>
<comment type="caution">
    <text evidence="3">The sequence shown here is derived from an EMBL/GenBank/DDBJ whole genome shotgun (WGS) entry which is preliminary data.</text>
</comment>
<accession>A0A9X4AUU6</accession>
<organism evidence="3 4">
    <name type="scientific">Polyangium jinanense</name>
    <dbReference type="NCBI Taxonomy" id="2829994"/>
    <lineage>
        <taxon>Bacteria</taxon>
        <taxon>Pseudomonadati</taxon>
        <taxon>Myxococcota</taxon>
        <taxon>Polyangia</taxon>
        <taxon>Polyangiales</taxon>
        <taxon>Polyangiaceae</taxon>
        <taxon>Polyangium</taxon>
    </lineage>
</organism>
<dbReference type="PANTHER" id="PTHR30203">
    <property type="entry name" value="OUTER MEMBRANE CATION EFFLUX PROTEIN"/>
    <property type="match status" value="1"/>
</dbReference>
<dbReference type="SUPFAM" id="SSF56954">
    <property type="entry name" value="Outer membrane efflux proteins (OEP)"/>
    <property type="match status" value="1"/>
</dbReference>
<dbReference type="RefSeq" id="WP_272428179.1">
    <property type="nucleotide sequence ID" value="NZ_JAGTJJ010000015.1"/>
</dbReference>
<evidence type="ECO:0000256" key="2">
    <source>
        <dbReference type="SAM" id="SignalP"/>
    </source>
</evidence>
<keyword evidence="2" id="KW-0732">Signal</keyword>
<proteinExistence type="inferred from homology"/>
<sequence length="428" mass="45769">MKRIRFIAVAAVAAAHLCHALEAHAGAPVCATTINRTNLIPCALEGSLTAKAERQGLEAVKGRQEAASPVLPSNPVLALSGARREAAGQGPVLNWYATISQEIEIAGQRGARKRAADAEREAQEKAVAVTDREVAAAAWRAYFEALAAREEVRLFSLLESLTTKVATATRAAADKGLVSGIDADVAEMAHARVVQDRIGAARRVEQAKATLLHAMGHDPRGEVAIEGELVPIAGVEAFAAKQDGHAIDERPEVQALEASGRAHEARASMYRRARIPNPTLSVFAQNDGFNERVFGVGLSMPIPLPQPVGRTYAGEIAESEALSRRAQTEAERTRRALRLDLAHALSAYAALRAQNELYTAERLGRAEQSLRAIAQEIEAGRLGTREAMTSQQALLEMLRAGFETRKNLALGSVDLALASGYPLERGTP</sequence>
<reference evidence="3 4" key="1">
    <citation type="submission" date="2021-04" db="EMBL/GenBank/DDBJ databases">
        <title>Genome analysis of Polyangium sp.</title>
        <authorList>
            <person name="Li Y."/>
            <person name="Wang J."/>
        </authorList>
    </citation>
    <scope>NUCLEOTIDE SEQUENCE [LARGE SCALE GENOMIC DNA]</scope>
    <source>
        <strain evidence="3 4">SDU14</strain>
    </source>
</reference>
<dbReference type="Pfam" id="PF02321">
    <property type="entry name" value="OEP"/>
    <property type="match status" value="1"/>
</dbReference>
<comment type="similarity">
    <text evidence="1">Belongs to the outer membrane factor (OMF) (TC 1.B.17) family.</text>
</comment>
<dbReference type="GO" id="GO:0015562">
    <property type="term" value="F:efflux transmembrane transporter activity"/>
    <property type="evidence" value="ECO:0007669"/>
    <property type="project" value="InterPro"/>
</dbReference>
<evidence type="ECO:0000256" key="1">
    <source>
        <dbReference type="ARBA" id="ARBA00007613"/>
    </source>
</evidence>
<protein>
    <submittedName>
        <fullName evidence="3">TolC family protein</fullName>
    </submittedName>
</protein>
<dbReference type="InterPro" id="IPR003423">
    <property type="entry name" value="OMP_efflux"/>
</dbReference>
<dbReference type="Gene3D" id="1.20.1600.10">
    <property type="entry name" value="Outer membrane efflux proteins (OEP)"/>
    <property type="match status" value="1"/>
</dbReference>
<name>A0A9X4AUU6_9BACT</name>
<evidence type="ECO:0000313" key="3">
    <source>
        <dbReference type="EMBL" id="MDC3983617.1"/>
    </source>
</evidence>
<evidence type="ECO:0000313" key="4">
    <source>
        <dbReference type="Proteomes" id="UP001151081"/>
    </source>
</evidence>
<dbReference type="EMBL" id="JAGTJJ010000015">
    <property type="protein sequence ID" value="MDC3983617.1"/>
    <property type="molecule type" value="Genomic_DNA"/>
</dbReference>
<keyword evidence="4" id="KW-1185">Reference proteome</keyword>